<proteinExistence type="predicted"/>
<dbReference type="RefSeq" id="WP_344649200.1">
    <property type="nucleotide sequence ID" value="NZ_BAAAGX010000010.1"/>
</dbReference>
<gene>
    <name evidence="3" type="ORF">GCM10009539_27710</name>
</gene>
<keyword evidence="1" id="KW-1133">Transmembrane helix</keyword>
<feature type="transmembrane region" description="Helical" evidence="1">
    <location>
        <begin position="158"/>
        <end position="176"/>
    </location>
</feature>
<name>A0ABN0U6Z2_9ACTN</name>
<evidence type="ECO:0000313" key="3">
    <source>
        <dbReference type="EMBL" id="GAA0240833.1"/>
    </source>
</evidence>
<evidence type="ECO:0000313" key="4">
    <source>
        <dbReference type="Proteomes" id="UP001500967"/>
    </source>
</evidence>
<dbReference type="Pfam" id="PF02517">
    <property type="entry name" value="Rce1-like"/>
    <property type="match status" value="1"/>
</dbReference>
<dbReference type="Proteomes" id="UP001500967">
    <property type="component" value="Unassembled WGS sequence"/>
</dbReference>
<feature type="transmembrane region" description="Helical" evidence="1">
    <location>
        <begin position="205"/>
        <end position="225"/>
    </location>
</feature>
<reference evidence="3 4" key="1">
    <citation type="journal article" date="2019" name="Int. J. Syst. Evol. Microbiol.">
        <title>The Global Catalogue of Microorganisms (GCM) 10K type strain sequencing project: providing services to taxonomists for standard genome sequencing and annotation.</title>
        <authorList>
            <consortium name="The Broad Institute Genomics Platform"/>
            <consortium name="The Broad Institute Genome Sequencing Center for Infectious Disease"/>
            <person name="Wu L."/>
            <person name="Ma J."/>
        </authorList>
    </citation>
    <scope>NUCLEOTIDE SEQUENCE [LARGE SCALE GENOMIC DNA]</scope>
    <source>
        <strain evidence="3 4">JCM 10425</strain>
    </source>
</reference>
<keyword evidence="4" id="KW-1185">Reference proteome</keyword>
<keyword evidence="1" id="KW-0472">Membrane</keyword>
<accession>A0ABN0U6Z2</accession>
<feature type="transmembrane region" description="Helical" evidence="1">
    <location>
        <begin position="85"/>
        <end position="108"/>
    </location>
</feature>
<evidence type="ECO:0000256" key="1">
    <source>
        <dbReference type="SAM" id="Phobius"/>
    </source>
</evidence>
<feature type="transmembrane region" description="Helical" evidence="1">
    <location>
        <begin position="43"/>
        <end position="65"/>
    </location>
</feature>
<sequence>MPPSVLTRPRPGWPEILVGGLAYLGAIVVTVVLLRSIPDDQEVFSGIAALALSGVIGLIAFGAAFAIRVRTLEPFGFRRTTGKWLLAGAGGGLLCFLLGLVASGLYVAFTGDSENIQGDYQSAADGGVLALAATLLFGAVLTPLGEESYFRGVLANGLGRYGAWVSVPASAAVFAVAHGINPVMPVAFTVGIVTAVLFRRSGSLWPGVFVHAVNNALASTVPLFFT</sequence>
<dbReference type="PANTHER" id="PTHR36435:SF1">
    <property type="entry name" value="CAAX AMINO TERMINAL PROTEASE FAMILY PROTEIN"/>
    <property type="match status" value="1"/>
</dbReference>
<protein>
    <submittedName>
        <fullName evidence="3">Type II CAAX endopeptidase family protein</fullName>
    </submittedName>
</protein>
<dbReference type="EMBL" id="BAAAGX010000010">
    <property type="protein sequence ID" value="GAA0240833.1"/>
    <property type="molecule type" value="Genomic_DNA"/>
</dbReference>
<feature type="domain" description="CAAX prenyl protease 2/Lysostaphin resistance protein A-like" evidence="2">
    <location>
        <begin position="131"/>
        <end position="217"/>
    </location>
</feature>
<dbReference type="PANTHER" id="PTHR36435">
    <property type="entry name" value="SLR1288 PROTEIN"/>
    <property type="match status" value="1"/>
</dbReference>
<comment type="caution">
    <text evidence="3">The sequence shown here is derived from an EMBL/GenBank/DDBJ whole genome shotgun (WGS) entry which is preliminary data.</text>
</comment>
<dbReference type="InterPro" id="IPR003675">
    <property type="entry name" value="Rce1/LyrA-like_dom"/>
</dbReference>
<evidence type="ECO:0000259" key="2">
    <source>
        <dbReference type="Pfam" id="PF02517"/>
    </source>
</evidence>
<feature type="transmembrane region" description="Helical" evidence="1">
    <location>
        <begin position="16"/>
        <end position="37"/>
    </location>
</feature>
<keyword evidence="1" id="KW-0812">Transmembrane</keyword>
<organism evidence="3 4">
    <name type="scientific">Cryptosporangium japonicum</name>
    <dbReference type="NCBI Taxonomy" id="80872"/>
    <lineage>
        <taxon>Bacteria</taxon>
        <taxon>Bacillati</taxon>
        <taxon>Actinomycetota</taxon>
        <taxon>Actinomycetes</taxon>
        <taxon>Cryptosporangiales</taxon>
        <taxon>Cryptosporangiaceae</taxon>
        <taxon>Cryptosporangium</taxon>
    </lineage>
</organism>
<feature type="transmembrane region" description="Helical" evidence="1">
    <location>
        <begin position="128"/>
        <end position="146"/>
    </location>
</feature>
<dbReference type="InterPro" id="IPR052710">
    <property type="entry name" value="CAAX_protease"/>
</dbReference>